<dbReference type="AlphaFoldDB" id="A0A382EZW4"/>
<dbReference type="PANTHER" id="PTHR43737">
    <property type="entry name" value="BLL7424 PROTEIN"/>
    <property type="match status" value="1"/>
</dbReference>
<dbReference type="EMBL" id="UINC01047235">
    <property type="protein sequence ID" value="SVB56250.1"/>
    <property type="molecule type" value="Genomic_DNA"/>
</dbReference>
<name>A0A382EZW4_9ZZZZ</name>
<gene>
    <name evidence="1" type="ORF">METZ01_LOCUS209104</name>
</gene>
<proteinExistence type="predicted"/>
<evidence type="ECO:0000313" key="1">
    <source>
        <dbReference type="EMBL" id="SVB56250.1"/>
    </source>
</evidence>
<dbReference type="Pfam" id="PF07394">
    <property type="entry name" value="DUF1501"/>
    <property type="match status" value="1"/>
</dbReference>
<evidence type="ECO:0008006" key="2">
    <source>
        <dbReference type="Google" id="ProtNLM"/>
    </source>
</evidence>
<organism evidence="1">
    <name type="scientific">marine metagenome</name>
    <dbReference type="NCBI Taxonomy" id="408172"/>
    <lineage>
        <taxon>unclassified sequences</taxon>
        <taxon>metagenomes</taxon>
        <taxon>ecological metagenomes</taxon>
    </lineage>
</organism>
<accession>A0A382EZW4</accession>
<sequence length="289" mass="31368">SMDIWHTAEPFTSSSEGWLGKANSLIDPDGKNPVTTVNFGRGLPRALASQGVSVASVGALESYGLYTGLAGASNRDAMLDTVSRIYQPMADGGFPSRRILETGRGALDGADLLREAPSSYKSNVEYPEDNPIAQSLKGIAQVMSAELGTRIYYAAHGSFDTHTNELVNHALLWDQLSKAVECFWDDVQRQGKGDETVIWMFSEFGRRIADNGTGTDHGSGGLAFMIGDSVNGGLYGDYPKLDLSEQLEGDVHFNTDFRQVYSTLLEDVLGIESEPVLKQKFSTLDLVKN</sequence>
<reference evidence="1" key="1">
    <citation type="submission" date="2018-05" db="EMBL/GenBank/DDBJ databases">
        <authorList>
            <person name="Lanie J.A."/>
            <person name="Ng W.-L."/>
            <person name="Kazmierczak K.M."/>
            <person name="Andrzejewski T.M."/>
            <person name="Davidsen T.M."/>
            <person name="Wayne K.J."/>
            <person name="Tettelin H."/>
            <person name="Glass J.I."/>
            <person name="Rusch D."/>
            <person name="Podicherti R."/>
            <person name="Tsui H.-C.T."/>
            <person name="Winkler M.E."/>
        </authorList>
    </citation>
    <scope>NUCLEOTIDE SEQUENCE</scope>
</reference>
<protein>
    <recommendedName>
        <fullName evidence="2">DUF1501 domain-containing protein</fullName>
    </recommendedName>
</protein>
<feature type="non-terminal residue" evidence="1">
    <location>
        <position position="1"/>
    </location>
</feature>
<dbReference type="PANTHER" id="PTHR43737:SF1">
    <property type="entry name" value="DUF1501 DOMAIN-CONTAINING PROTEIN"/>
    <property type="match status" value="1"/>
</dbReference>
<dbReference type="InterPro" id="IPR010869">
    <property type="entry name" value="DUF1501"/>
</dbReference>